<name>A0ABU3SFD7_9HYPH</name>
<evidence type="ECO:0000256" key="1">
    <source>
        <dbReference type="SAM" id="MobiDB-lite"/>
    </source>
</evidence>
<gene>
    <name evidence="3" type="ORF">RKE40_26780</name>
</gene>
<feature type="non-terminal residue" evidence="3">
    <location>
        <position position="1"/>
    </location>
</feature>
<evidence type="ECO:0000259" key="2">
    <source>
        <dbReference type="Pfam" id="PF13884"/>
    </source>
</evidence>
<sequence length="139" mass="14232">SLAHARGGGPRAMHAGGPGMGRGPAMNRGGGMSRGGMGGGHGGGRGGGRRSDIRLKHDVVLLGHFDNGLGLYSFVYGGSDKRYVGVIAQEVLGVAPWAVSRGADGYLRVDYRQIGVPFQSFAAWRASATPSLVPVGDAD</sequence>
<evidence type="ECO:0000313" key="3">
    <source>
        <dbReference type="EMBL" id="MDU0343508.1"/>
    </source>
</evidence>
<reference evidence="3 4" key="1">
    <citation type="submission" date="2023-09" db="EMBL/GenBank/DDBJ databases">
        <title>Whole genome shotgun sequencing (WGS) of Bosea sp. ZW T0_25, isolated from stored onions (Allium cepa).</title>
        <authorList>
            <person name="Stoll D.A."/>
            <person name="Huch M."/>
        </authorList>
    </citation>
    <scope>NUCLEOTIDE SEQUENCE [LARGE SCALE GENOMIC DNA]</scope>
    <source>
        <strain evidence="3 4">ZW T0_25</strain>
    </source>
</reference>
<evidence type="ECO:0000313" key="4">
    <source>
        <dbReference type="Proteomes" id="UP001254257"/>
    </source>
</evidence>
<feature type="domain" description="Peptidase S74" evidence="2">
    <location>
        <begin position="51"/>
        <end position="98"/>
    </location>
</feature>
<feature type="compositionally biased region" description="Gly residues" evidence="1">
    <location>
        <begin position="1"/>
        <end position="46"/>
    </location>
</feature>
<comment type="caution">
    <text evidence="3">The sequence shown here is derived from an EMBL/GenBank/DDBJ whole genome shotgun (WGS) entry which is preliminary data.</text>
</comment>
<proteinExistence type="predicted"/>
<dbReference type="Pfam" id="PF13884">
    <property type="entry name" value="Peptidase_S74"/>
    <property type="match status" value="1"/>
</dbReference>
<organism evidence="3 4">
    <name type="scientific">Bosea rubneri</name>
    <dbReference type="NCBI Taxonomy" id="3075434"/>
    <lineage>
        <taxon>Bacteria</taxon>
        <taxon>Pseudomonadati</taxon>
        <taxon>Pseudomonadota</taxon>
        <taxon>Alphaproteobacteria</taxon>
        <taxon>Hyphomicrobiales</taxon>
        <taxon>Boseaceae</taxon>
        <taxon>Bosea</taxon>
    </lineage>
</organism>
<dbReference type="InterPro" id="IPR030392">
    <property type="entry name" value="S74_ICA"/>
</dbReference>
<dbReference type="RefSeq" id="WP_316021219.1">
    <property type="nucleotide sequence ID" value="NZ_JAWDID010000071.1"/>
</dbReference>
<feature type="region of interest" description="Disordered" evidence="1">
    <location>
        <begin position="1"/>
        <end position="49"/>
    </location>
</feature>
<protein>
    <submittedName>
        <fullName evidence="3">Tail fiber domain-containing protein</fullName>
    </submittedName>
</protein>
<dbReference type="EMBL" id="JAWDID010000071">
    <property type="protein sequence ID" value="MDU0343508.1"/>
    <property type="molecule type" value="Genomic_DNA"/>
</dbReference>
<dbReference type="Proteomes" id="UP001254257">
    <property type="component" value="Unassembled WGS sequence"/>
</dbReference>
<keyword evidence="4" id="KW-1185">Reference proteome</keyword>
<accession>A0ABU3SFD7</accession>